<evidence type="ECO:0000256" key="4">
    <source>
        <dbReference type="ARBA" id="ARBA00023002"/>
    </source>
</evidence>
<name>A0ABU1DBZ5_9HYPH</name>
<evidence type="ECO:0000256" key="3">
    <source>
        <dbReference type="ARBA" id="ARBA00022643"/>
    </source>
</evidence>
<evidence type="ECO:0000256" key="2">
    <source>
        <dbReference type="ARBA" id="ARBA00022630"/>
    </source>
</evidence>
<dbReference type="SUPFAM" id="SSF52218">
    <property type="entry name" value="Flavoproteins"/>
    <property type="match status" value="1"/>
</dbReference>
<sequence>MTARRIVAVSGSLSRPSRTKLLVSEVARQIHARIGGNLTFVDVAEIAPGLGQTFARPSTSQQVEQALASIEQADIVVAGSPIYKGSYSGFFKHLIDLVEYRALAGVPVALLATGGSERHALAVEHQMRPLFGSFDAHTLPTAVFALDKTIGPDGQVSDDQVRARIEQLVREAAGALSVPAAAAA</sequence>
<comment type="caution">
    <text evidence="6">The sequence shown here is derived from an EMBL/GenBank/DDBJ whole genome shotgun (WGS) entry which is preliminary data.</text>
</comment>
<dbReference type="EMBL" id="JADBEO010000004">
    <property type="protein sequence ID" value="MDR4305548.1"/>
    <property type="molecule type" value="Genomic_DNA"/>
</dbReference>
<dbReference type="Pfam" id="PF03358">
    <property type="entry name" value="FMN_red"/>
    <property type="match status" value="1"/>
</dbReference>
<reference evidence="6" key="1">
    <citation type="submission" date="2020-10" db="EMBL/GenBank/DDBJ databases">
        <authorList>
            <person name="Abbas A."/>
            <person name="Razzaq R."/>
            <person name="Waqas M."/>
            <person name="Abbas N."/>
            <person name="Nielsen T.K."/>
            <person name="Hansen L.H."/>
            <person name="Hussain S."/>
            <person name="Shahid M."/>
        </authorList>
    </citation>
    <scope>NUCLEOTIDE SEQUENCE</scope>
    <source>
        <strain evidence="6">S14</strain>
    </source>
</reference>
<accession>A0ABU1DBZ5</accession>
<comment type="similarity">
    <text evidence="1">Belongs to the SsuE family.</text>
</comment>
<dbReference type="InterPro" id="IPR051814">
    <property type="entry name" value="NAD(P)H-dep_FMN_reductase"/>
</dbReference>
<evidence type="ECO:0000313" key="7">
    <source>
        <dbReference type="Proteomes" id="UP001181622"/>
    </source>
</evidence>
<gene>
    <name evidence="6" type="ORF">IHQ68_02785</name>
</gene>
<evidence type="ECO:0000259" key="5">
    <source>
        <dbReference type="Pfam" id="PF03358"/>
    </source>
</evidence>
<organism evidence="6 7">
    <name type="scientific">Chelatococcus sambhunathii</name>
    <dbReference type="NCBI Taxonomy" id="363953"/>
    <lineage>
        <taxon>Bacteria</taxon>
        <taxon>Pseudomonadati</taxon>
        <taxon>Pseudomonadota</taxon>
        <taxon>Alphaproteobacteria</taxon>
        <taxon>Hyphomicrobiales</taxon>
        <taxon>Chelatococcaceae</taxon>
        <taxon>Chelatococcus</taxon>
    </lineage>
</organism>
<dbReference type="Proteomes" id="UP001181622">
    <property type="component" value="Unassembled WGS sequence"/>
</dbReference>
<keyword evidence="3" id="KW-0288">FMN</keyword>
<feature type="domain" description="NADPH-dependent FMN reductase-like" evidence="5">
    <location>
        <begin position="5"/>
        <end position="148"/>
    </location>
</feature>
<protein>
    <submittedName>
        <fullName evidence="6">NAD(P)H-dependent oxidoreductase</fullName>
    </submittedName>
</protein>
<keyword evidence="7" id="KW-1185">Reference proteome</keyword>
<dbReference type="RefSeq" id="WP_309388653.1">
    <property type="nucleotide sequence ID" value="NZ_JADBEO010000004.1"/>
</dbReference>
<dbReference type="InterPro" id="IPR029039">
    <property type="entry name" value="Flavoprotein-like_sf"/>
</dbReference>
<dbReference type="PANTHER" id="PTHR43408:SF2">
    <property type="entry name" value="FMN REDUCTASE (NADPH)"/>
    <property type="match status" value="1"/>
</dbReference>
<evidence type="ECO:0000313" key="6">
    <source>
        <dbReference type="EMBL" id="MDR4305548.1"/>
    </source>
</evidence>
<keyword evidence="2" id="KW-0285">Flavoprotein</keyword>
<dbReference type="Gene3D" id="3.40.50.360">
    <property type="match status" value="1"/>
</dbReference>
<proteinExistence type="inferred from homology"/>
<keyword evidence="4" id="KW-0560">Oxidoreductase</keyword>
<evidence type="ECO:0000256" key="1">
    <source>
        <dbReference type="ARBA" id="ARBA00005990"/>
    </source>
</evidence>
<dbReference type="InterPro" id="IPR005025">
    <property type="entry name" value="FMN_Rdtase-like_dom"/>
</dbReference>
<dbReference type="PANTHER" id="PTHR43408">
    <property type="entry name" value="FMN REDUCTASE (NADPH)"/>
    <property type="match status" value="1"/>
</dbReference>